<organism evidence="10 11">
    <name type="scientific">Lactococcus garvieae</name>
    <dbReference type="NCBI Taxonomy" id="1363"/>
    <lineage>
        <taxon>Bacteria</taxon>
        <taxon>Bacillati</taxon>
        <taxon>Bacillota</taxon>
        <taxon>Bacilli</taxon>
        <taxon>Lactobacillales</taxon>
        <taxon>Streptococcaceae</taxon>
        <taxon>Lactococcus</taxon>
    </lineage>
</organism>
<evidence type="ECO:0000313" key="11">
    <source>
        <dbReference type="Proteomes" id="UP000181969"/>
    </source>
</evidence>
<dbReference type="Pfam" id="PF01368">
    <property type="entry name" value="DHH"/>
    <property type="match status" value="1"/>
</dbReference>
<evidence type="ECO:0000256" key="4">
    <source>
        <dbReference type="ARBA" id="ARBA00022801"/>
    </source>
</evidence>
<comment type="similarity">
    <text evidence="1">Belongs to the RecJ family.</text>
</comment>
<dbReference type="InterPro" id="IPR003156">
    <property type="entry name" value="DHHA1_dom"/>
</dbReference>
<feature type="domain" description="DHHA1" evidence="7">
    <location>
        <begin position="344"/>
        <end position="436"/>
    </location>
</feature>
<evidence type="ECO:0000259" key="6">
    <source>
        <dbReference type="Pfam" id="PF01368"/>
    </source>
</evidence>
<reference evidence="10 11" key="1">
    <citation type="submission" date="2016-10" db="EMBL/GenBank/DDBJ databases">
        <authorList>
            <person name="de Groot N.N."/>
        </authorList>
    </citation>
    <scope>NUCLEOTIDE SEQUENCE [LARGE SCALE GENOMIC DNA]</scope>
    <source>
        <strain evidence="10 11">M79</strain>
    </source>
</reference>
<dbReference type="RefSeq" id="WP_074750478.1">
    <property type="nucleotide sequence ID" value="NZ_FOTJ01000002.1"/>
</dbReference>
<dbReference type="GO" id="GO:0006310">
    <property type="term" value="P:DNA recombination"/>
    <property type="evidence" value="ECO:0007669"/>
    <property type="project" value="InterPro"/>
</dbReference>
<dbReference type="SUPFAM" id="SSF64182">
    <property type="entry name" value="DHH phosphoesterases"/>
    <property type="match status" value="1"/>
</dbReference>
<accession>A0A1I4FPL4</accession>
<evidence type="ECO:0000259" key="8">
    <source>
        <dbReference type="Pfam" id="PF10141"/>
    </source>
</evidence>
<dbReference type="PANTHER" id="PTHR30255:SF2">
    <property type="entry name" value="SINGLE-STRANDED-DNA-SPECIFIC EXONUCLEASE RECJ"/>
    <property type="match status" value="1"/>
</dbReference>
<feature type="domain" description="RecJ OB" evidence="9">
    <location>
        <begin position="451"/>
        <end position="554"/>
    </location>
</feature>
<evidence type="ECO:0000256" key="1">
    <source>
        <dbReference type="ARBA" id="ARBA00005915"/>
    </source>
</evidence>
<dbReference type="GO" id="GO:0006281">
    <property type="term" value="P:DNA repair"/>
    <property type="evidence" value="ECO:0007669"/>
    <property type="project" value="InterPro"/>
</dbReference>
<dbReference type="Pfam" id="PF02272">
    <property type="entry name" value="DHHA1"/>
    <property type="match status" value="1"/>
</dbReference>
<dbReference type="Pfam" id="PF17768">
    <property type="entry name" value="RecJ_OB"/>
    <property type="match status" value="1"/>
</dbReference>
<dbReference type="Proteomes" id="UP000181969">
    <property type="component" value="Unassembled WGS sequence"/>
</dbReference>
<dbReference type="Gene3D" id="3.10.310.30">
    <property type="match status" value="1"/>
</dbReference>
<dbReference type="Pfam" id="PF10141">
    <property type="entry name" value="ssDNA-exonuc_C"/>
    <property type="match status" value="1"/>
</dbReference>
<dbReference type="NCBIfam" id="TIGR00644">
    <property type="entry name" value="recJ"/>
    <property type="match status" value="1"/>
</dbReference>
<dbReference type="PANTHER" id="PTHR30255">
    <property type="entry name" value="SINGLE-STRANDED-DNA-SPECIFIC EXONUCLEASE RECJ"/>
    <property type="match status" value="1"/>
</dbReference>
<dbReference type="GO" id="GO:0003676">
    <property type="term" value="F:nucleic acid binding"/>
    <property type="evidence" value="ECO:0007669"/>
    <property type="project" value="InterPro"/>
</dbReference>
<name>A0A1I4FPL4_9LACT</name>
<sequence>MIKSKYIWKLTESDLPDEFLKLSKKYKLDTLAAQILWQRGIRAEEEIQAYLNPDLQQLHDPFLLHDMEKATQRILTAIENGQNILIYGDYDADGMTASSVMKSALDELGAEVQVYLPNRFTDGYGPNLDVYKYFIQNEDIDLIITVDNGVAGHEAIAYAQSQNVDVIVTDHHSMPEELPQAFAIVHPEHPESSYPFKYLAGVGVAFKVATALLDYIPSDMLDLVAIGTIADMVSLTDENRILVSHGLKVLANTERAGLMELMRLSGTDFEKVNEETVGFQIAPRLNALGRLDDPNPAIELLTGWDEEVAAEIAQMIDEKNSERKVIVENIYNQALTMMTDEPVEVLYHPDWHKGVLGIVAGRLLEQFHKPIIMLAEEEGILRGSARSIENFNIFEALNGHRELFIAFGGHKQAAGMTFALENVEAIKQVMLEFIQENDIDMSEKSSLEVQGSLQFDQISLETIRSLEKLSPYGMDNPKPHFLLTDYQVEQARSMGKDNSHLKLKLVQNGQALDAVYFGHGSESLEFEQSDTELVGTLSSNTWNGTTTVQLMVADARVNGVELLDIRSRQVELPKNTIRFVHNEVKNGTIEEVLIIEEAPTDKDALSALTELIHEQDFELIYFKNTIKKNYYLTGAGTREQFARFYKAIYQYPEFDIRFKLKDLANYLKIPDILMVKMIQIFEELNFVTIDNGMMSVNKAAEKRDISESNIYQELQEIIAFQELFALSPVKEIYKKLKEEDAHAT</sequence>
<keyword evidence="4" id="KW-0378">Hydrolase</keyword>
<dbReference type="InterPro" id="IPR018779">
    <property type="entry name" value="RecJ_C"/>
</dbReference>
<dbReference type="InterPro" id="IPR038763">
    <property type="entry name" value="DHH_sf"/>
</dbReference>
<evidence type="ECO:0000313" key="10">
    <source>
        <dbReference type="EMBL" id="SFL18766.1"/>
    </source>
</evidence>
<keyword evidence="3" id="KW-0540">Nuclease</keyword>
<evidence type="ECO:0000259" key="7">
    <source>
        <dbReference type="Pfam" id="PF02272"/>
    </source>
</evidence>
<dbReference type="GO" id="GO:0008409">
    <property type="term" value="F:5'-3' exonuclease activity"/>
    <property type="evidence" value="ECO:0007669"/>
    <property type="project" value="InterPro"/>
</dbReference>
<feature type="domain" description="DDH" evidence="6">
    <location>
        <begin position="83"/>
        <end position="228"/>
    </location>
</feature>
<evidence type="ECO:0000256" key="3">
    <source>
        <dbReference type="ARBA" id="ARBA00022722"/>
    </source>
</evidence>
<dbReference type="AlphaFoldDB" id="A0A1I4FPL4"/>
<evidence type="ECO:0000256" key="5">
    <source>
        <dbReference type="ARBA" id="ARBA00022839"/>
    </source>
</evidence>
<dbReference type="Gene3D" id="3.90.1640.30">
    <property type="match status" value="1"/>
</dbReference>
<dbReference type="InterPro" id="IPR041122">
    <property type="entry name" value="RecJ_OB"/>
</dbReference>
<dbReference type="OrthoDB" id="9809852at2"/>
<dbReference type="EMBL" id="FOTJ01000002">
    <property type="protein sequence ID" value="SFL18766.1"/>
    <property type="molecule type" value="Genomic_DNA"/>
</dbReference>
<protein>
    <recommendedName>
        <fullName evidence="2">Single-stranded-DNA-specific exonuclease RecJ</fullName>
    </recommendedName>
</protein>
<keyword evidence="5 10" id="KW-0269">Exonuclease</keyword>
<proteinExistence type="inferred from homology"/>
<dbReference type="InterPro" id="IPR004610">
    <property type="entry name" value="RecJ"/>
</dbReference>
<dbReference type="InterPro" id="IPR051673">
    <property type="entry name" value="SSDNA_exonuclease_RecJ"/>
</dbReference>
<dbReference type="InterPro" id="IPR001667">
    <property type="entry name" value="DDH_dom"/>
</dbReference>
<evidence type="ECO:0000259" key="9">
    <source>
        <dbReference type="Pfam" id="PF17768"/>
    </source>
</evidence>
<evidence type="ECO:0000256" key="2">
    <source>
        <dbReference type="ARBA" id="ARBA00019841"/>
    </source>
</evidence>
<gene>
    <name evidence="10" type="ORF">SAMN05216438_10260</name>
</gene>
<feature type="domain" description="Single-stranded-DNA-specific exonuclease RecJ C-terminal" evidence="8">
    <location>
        <begin position="590"/>
        <end position="733"/>
    </location>
</feature>